<dbReference type="Pfam" id="PF17764">
    <property type="entry name" value="PriA_3primeBD"/>
    <property type="match status" value="1"/>
</dbReference>
<dbReference type="GO" id="GO:1990077">
    <property type="term" value="C:primosome complex"/>
    <property type="evidence" value="ECO:0007669"/>
    <property type="project" value="UniProtKB-UniRule"/>
</dbReference>
<evidence type="ECO:0000313" key="13">
    <source>
        <dbReference type="EMBL" id="ACL30493.1"/>
    </source>
</evidence>
<dbReference type="InterPro" id="IPR041222">
    <property type="entry name" value="PriA_3primeBD"/>
</dbReference>
<comment type="cofactor">
    <cofactor evidence="11">
        <name>Zn(2+)</name>
        <dbReference type="ChEBI" id="CHEBI:29105"/>
    </cofactor>
    <text evidence="11">Binds 2 zinc ions per subunit.</text>
</comment>
<feature type="binding site" evidence="11">
    <location>
        <position position="474"/>
    </location>
    <ligand>
        <name>Zn(2+)</name>
        <dbReference type="ChEBI" id="CHEBI:29105"/>
        <label>1</label>
    </ligand>
</feature>
<feature type="binding site" evidence="11">
    <location>
        <position position="458"/>
    </location>
    <ligand>
        <name>Zn(2+)</name>
        <dbReference type="ChEBI" id="CHEBI:29105"/>
        <label>2</label>
    </ligand>
</feature>
<feature type="domain" description="Helicase ATP-binding" evidence="12">
    <location>
        <begin position="234"/>
        <end position="373"/>
    </location>
</feature>
<feature type="binding site" evidence="11">
    <location>
        <position position="443"/>
    </location>
    <ligand>
        <name>Zn(2+)</name>
        <dbReference type="ChEBI" id="CHEBI:29105"/>
        <label>2</label>
    </ligand>
</feature>
<dbReference type="Gene3D" id="3.40.50.300">
    <property type="entry name" value="P-loop containing nucleotide triphosphate hydrolases"/>
    <property type="match status" value="1"/>
</dbReference>
<evidence type="ECO:0000259" key="12">
    <source>
        <dbReference type="PROSITE" id="PS51192"/>
    </source>
</evidence>
<evidence type="ECO:0000256" key="8">
    <source>
        <dbReference type="ARBA" id="ARBA00022840"/>
    </source>
</evidence>
<dbReference type="GO" id="GO:0005524">
    <property type="term" value="F:ATP binding"/>
    <property type="evidence" value="ECO:0007669"/>
    <property type="project" value="UniProtKB-UniRule"/>
</dbReference>
<keyword evidence="7 11" id="KW-0862">Zinc</keyword>
<keyword evidence="3 11" id="KW-0479">Metal-binding</keyword>
<keyword evidence="2 11" id="KW-0235">DNA replication</keyword>
<dbReference type="OrthoDB" id="9759544at2"/>
<feature type="binding site" evidence="11">
    <location>
        <position position="461"/>
    </location>
    <ligand>
        <name>Zn(2+)</name>
        <dbReference type="ChEBI" id="CHEBI:29105"/>
        <label>2</label>
    </ligand>
</feature>
<evidence type="ECO:0000313" key="14">
    <source>
        <dbReference type="Proteomes" id="UP000006904"/>
    </source>
</evidence>
<dbReference type="InterPro" id="IPR041236">
    <property type="entry name" value="PriA_C"/>
</dbReference>
<evidence type="ECO:0000256" key="9">
    <source>
        <dbReference type="ARBA" id="ARBA00023125"/>
    </source>
</evidence>
<keyword evidence="5 11" id="KW-0378">Hydrolase</keyword>
<organism evidence="13 14">
    <name type="scientific">Buchnera aphidicola subsp. Acyrthosiphon pisum (strain 5A)</name>
    <dbReference type="NCBI Taxonomy" id="563178"/>
    <lineage>
        <taxon>Bacteria</taxon>
        <taxon>Pseudomonadati</taxon>
        <taxon>Pseudomonadota</taxon>
        <taxon>Gammaproteobacteria</taxon>
        <taxon>Enterobacterales</taxon>
        <taxon>Erwiniaceae</taxon>
        <taxon>Buchnera</taxon>
    </lineage>
</organism>
<dbReference type="EMBL" id="CP001161">
    <property type="protein sequence ID" value="ACL30493.1"/>
    <property type="molecule type" value="Genomic_DNA"/>
</dbReference>
<comment type="catalytic activity">
    <reaction evidence="11">
        <text>ATP + H2O = ADP + phosphate + H(+)</text>
        <dbReference type="Rhea" id="RHEA:13065"/>
        <dbReference type="ChEBI" id="CHEBI:15377"/>
        <dbReference type="ChEBI" id="CHEBI:15378"/>
        <dbReference type="ChEBI" id="CHEBI:30616"/>
        <dbReference type="ChEBI" id="CHEBI:43474"/>
        <dbReference type="ChEBI" id="CHEBI:456216"/>
        <dbReference type="EC" id="5.6.2.4"/>
    </reaction>
</comment>
<dbReference type="PANTHER" id="PTHR30580:SF0">
    <property type="entry name" value="PRIMOSOMAL PROTEIN N"/>
    <property type="match status" value="1"/>
</dbReference>
<dbReference type="Proteomes" id="UP000006904">
    <property type="component" value="Chromosome"/>
</dbReference>
<feature type="binding site" evidence="11">
    <location>
        <position position="471"/>
    </location>
    <ligand>
        <name>Zn(2+)</name>
        <dbReference type="ChEBI" id="CHEBI:29105"/>
        <label>1</label>
    </ligand>
</feature>
<evidence type="ECO:0000256" key="1">
    <source>
        <dbReference type="ARBA" id="ARBA00022515"/>
    </source>
</evidence>
<evidence type="ECO:0000256" key="7">
    <source>
        <dbReference type="ARBA" id="ARBA00022833"/>
    </source>
</evidence>
<dbReference type="GO" id="GO:0003677">
    <property type="term" value="F:DNA binding"/>
    <property type="evidence" value="ECO:0007669"/>
    <property type="project" value="UniProtKB-UniRule"/>
</dbReference>
<gene>
    <name evidence="11 13" type="primary">priA</name>
    <name evidence="13" type="ordered locus">BUAP5A_118</name>
</gene>
<keyword evidence="6 11" id="KW-0347">Helicase</keyword>
<dbReference type="InterPro" id="IPR014001">
    <property type="entry name" value="Helicase_ATP-bd"/>
</dbReference>
<keyword evidence="4 11" id="KW-0547">Nucleotide-binding</keyword>
<dbReference type="Gene3D" id="3.40.1440.60">
    <property type="entry name" value="PriA, 3(prime) DNA-binding domain"/>
    <property type="match status" value="1"/>
</dbReference>
<evidence type="ECO:0000256" key="5">
    <source>
        <dbReference type="ARBA" id="ARBA00022801"/>
    </source>
</evidence>
<dbReference type="InterPro" id="IPR005259">
    <property type="entry name" value="PriA"/>
</dbReference>
<dbReference type="GO" id="GO:0006269">
    <property type="term" value="P:DNA replication, synthesis of primer"/>
    <property type="evidence" value="ECO:0007669"/>
    <property type="project" value="UniProtKB-KW"/>
</dbReference>
<dbReference type="GO" id="GO:0006270">
    <property type="term" value="P:DNA replication initiation"/>
    <property type="evidence" value="ECO:0007669"/>
    <property type="project" value="TreeGrafter"/>
</dbReference>
<evidence type="ECO:0000256" key="6">
    <source>
        <dbReference type="ARBA" id="ARBA00022806"/>
    </source>
</evidence>
<keyword evidence="9 11" id="KW-0238">DNA-binding</keyword>
<evidence type="ECO:0000256" key="4">
    <source>
        <dbReference type="ARBA" id="ARBA00022741"/>
    </source>
</evidence>
<protein>
    <recommendedName>
        <fullName evidence="11">Replication restart protein PriA</fullName>
    </recommendedName>
    <alternativeName>
        <fullName evidence="11">ATP-dependent DNA helicase PriA</fullName>
        <ecNumber evidence="11">5.6.2.4</ecNumber>
    </alternativeName>
    <alternativeName>
        <fullName evidence="11">DNA 3'-5' helicase PriA</fullName>
    </alternativeName>
</protein>
<name>A0A7U3YA31_BUCA5</name>
<reference evidence="13 14" key="1">
    <citation type="journal article" date="2009" name="Science">
        <title>The dynamics and time scale of ongoing genomic erosion in symbiotic bacteria.</title>
        <authorList>
            <person name="Moran N.A."/>
            <person name="McLaughlin H.J."/>
            <person name="Sorek R."/>
        </authorList>
    </citation>
    <scope>NUCLEOTIDE SEQUENCE [LARGE SCALE GENOMIC DNA]</scope>
    <source>
        <strain evidence="13 14">5A</strain>
    </source>
</reference>
<keyword evidence="1 11" id="KW-0639">Primosome</keyword>
<keyword evidence="10 11" id="KW-0413">Isomerase</keyword>
<dbReference type="GO" id="GO:0006310">
    <property type="term" value="P:DNA recombination"/>
    <property type="evidence" value="ECO:0007669"/>
    <property type="project" value="InterPro"/>
</dbReference>
<dbReference type="Pfam" id="PF18074">
    <property type="entry name" value="PriA_C"/>
    <property type="match status" value="1"/>
</dbReference>
<dbReference type="KEGG" id="bap:BUAP5A_118"/>
<keyword evidence="8 11" id="KW-0067">ATP-binding</keyword>
<evidence type="ECO:0000256" key="11">
    <source>
        <dbReference type="HAMAP-Rule" id="MF_00983"/>
    </source>
</evidence>
<dbReference type="GO" id="GO:0043138">
    <property type="term" value="F:3'-5' DNA helicase activity"/>
    <property type="evidence" value="ECO:0007669"/>
    <property type="project" value="UniProtKB-EC"/>
</dbReference>
<comment type="function">
    <text evidence="11">Initiates the restart of stalled replication forks, which reloads the replicative helicase on sites other than the origin of replication. Recognizes and binds to abandoned replication forks and remodels them to uncover a helicase loading site. Promotes assembly of the primosome at these replication forks.</text>
</comment>
<feature type="binding site" evidence="11">
    <location>
        <position position="431"/>
    </location>
    <ligand>
        <name>Zn(2+)</name>
        <dbReference type="ChEBI" id="CHEBI:29105"/>
        <label>1</label>
    </ligand>
</feature>
<comment type="similarity">
    <text evidence="11">Belongs to the helicase family. PriA subfamily.</text>
</comment>
<dbReference type="EC" id="5.6.2.4" evidence="11"/>
<evidence type="ECO:0000256" key="2">
    <source>
        <dbReference type="ARBA" id="ARBA00022705"/>
    </source>
</evidence>
<comment type="subunit">
    <text evidence="11">Component of the replication restart primosome.</text>
</comment>
<evidence type="ECO:0000256" key="10">
    <source>
        <dbReference type="ARBA" id="ARBA00023235"/>
    </source>
</evidence>
<dbReference type="NCBIfam" id="TIGR00595">
    <property type="entry name" value="priA"/>
    <property type="match status" value="1"/>
</dbReference>
<dbReference type="InterPro" id="IPR027417">
    <property type="entry name" value="P-loop_NTPase"/>
</dbReference>
<accession>A0A7U3YA31</accession>
<sequence length="726" mass="85712">MIIVKVILPIPIRQYFTYLMPDFMCPIIGGRILVPFNSKDVIGIVASFYKKNNVDQANFKHIKALIDTESLYSNMILDIISWISNNYHCPAGNLFFSILPKILHSDYIIKNKYICQWSITKKGQELNLNYFKRRKKQLYVLLILKKKHILSTELKKYNISKIILKKLEIQELCKVNLNYKISFKRKIIRTKKKLFFNKKISIVLNDVLKKQCFSSWLLTRVNLYLKVKFYLGLIQSVLYKGVQILILVPYIKNINTIAFFLEKYFNASIDVMHSKLTSSKYFSNWVRTKNGENSIVIGTGKSIFLPFLKLGLIILLEEHNLKYKSINQCRYNIRDLGILRAYKEKIPIILDSETPSLKTLNNVLHRKCFYIKLNKYNHVNQINNNIINLKTEKIKFGLSLTLINEIYKNFTGKQVLLIFNKFVLFFFVLMCQKCNEIFKCTNCDDYFEINQYRNILFCKFCLIQIKKPIFCYNCGSFSLIVFKIGTEEIKKEMHSIFPKIPFFFFLNEKNINKNILNTKSFEFAISSPCIIIVTEELVQNYYFPHVKLISLICIDNYFLSFNYRAMEYFAQFYINLNQLTRSTKKLCKIFIQTSFPNDINLKEICNNGYFSFSKKAMAIRKSFLLPPWSFQTIVYSASTNTKYNIIFLSLMRKILQKKSRKYNCFLWVLGPNNAFLSINKHKYFHQLLIQCSSRVALNNVLNESIDVINIFTISKRVKWFIDIEPN</sequence>
<dbReference type="GO" id="GO:0016787">
    <property type="term" value="F:hydrolase activity"/>
    <property type="evidence" value="ECO:0007669"/>
    <property type="project" value="UniProtKB-KW"/>
</dbReference>
<dbReference type="PROSITE" id="PS51192">
    <property type="entry name" value="HELICASE_ATP_BIND_1"/>
    <property type="match status" value="1"/>
</dbReference>
<dbReference type="HAMAP" id="MF_00983">
    <property type="entry name" value="PriA"/>
    <property type="match status" value="1"/>
</dbReference>
<dbReference type="GO" id="GO:0008270">
    <property type="term" value="F:zinc ion binding"/>
    <property type="evidence" value="ECO:0007669"/>
    <property type="project" value="UniProtKB-UniRule"/>
</dbReference>
<feature type="binding site" evidence="11">
    <location>
        <position position="434"/>
    </location>
    <ligand>
        <name>Zn(2+)</name>
        <dbReference type="ChEBI" id="CHEBI:29105"/>
        <label>1</label>
    </ligand>
</feature>
<dbReference type="InterPro" id="IPR042115">
    <property type="entry name" value="PriA_3primeBD_sf"/>
</dbReference>
<evidence type="ECO:0000256" key="3">
    <source>
        <dbReference type="ARBA" id="ARBA00022723"/>
    </source>
</evidence>
<proteinExistence type="inferred from homology"/>
<dbReference type="PANTHER" id="PTHR30580">
    <property type="entry name" value="PRIMOSOMAL PROTEIN N"/>
    <property type="match status" value="1"/>
</dbReference>
<comment type="catalytic activity">
    <reaction evidence="11">
        <text>Couples ATP hydrolysis with the unwinding of duplex DNA by translocating in the 3'-5' direction.</text>
        <dbReference type="EC" id="5.6.2.4"/>
    </reaction>
</comment>
<feature type="binding site" evidence="11">
    <location>
        <position position="440"/>
    </location>
    <ligand>
        <name>Zn(2+)</name>
        <dbReference type="ChEBI" id="CHEBI:29105"/>
        <label>2</label>
    </ligand>
</feature>
<dbReference type="AlphaFoldDB" id="A0A7U3YA31"/>
<dbReference type="SUPFAM" id="SSF52540">
    <property type="entry name" value="P-loop containing nucleoside triphosphate hydrolases"/>
    <property type="match status" value="1"/>
</dbReference>
<dbReference type="RefSeq" id="WP_009874076.1">
    <property type="nucleotide sequence ID" value="NC_011833.1"/>
</dbReference>
<dbReference type="GO" id="GO:0006302">
    <property type="term" value="P:double-strand break repair"/>
    <property type="evidence" value="ECO:0007669"/>
    <property type="project" value="InterPro"/>
</dbReference>